<keyword evidence="3" id="KW-0378">Hydrolase</keyword>
<protein>
    <recommendedName>
        <fullName evidence="3">mRNA interferase</fullName>
        <ecNumber evidence="3">3.1.-.-</ecNumber>
    </recommendedName>
</protein>
<comment type="function">
    <text evidence="3">Toxic component of a type II toxin-antitoxin (TA) system.</text>
</comment>
<sequence length="114" mass="12722">MMIKRGDVYYADLSPVVGSEQGGVRPVVVIQNDKGNRYSKTIIIAPISKKLSKPPIPTHVIFSDHALSYVSMILCEQLRTIDKTRLGQWICTLDKETIKKIDHAICISLDIQGV</sequence>
<organism evidence="4 5">
    <name type="scientific">Amedibacillus dolichus</name>
    <dbReference type="NCBI Taxonomy" id="31971"/>
    <lineage>
        <taxon>Bacteria</taxon>
        <taxon>Bacillati</taxon>
        <taxon>Bacillota</taxon>
        <taxon>Erysipelotrichia</taxon>
        <taxon>Erysipelotrichales</taxon>
        <taxon>Erysipelotrichaceae</taxon>
        <taxon>Amedibacillus</taxon>
    </lineage>
</organism>
<comment type="similarity">
    <text evidence="1 3">Belongs to the PemK/MazF family.</text>
</comment>
<dbReference type="PANTHER" id="PTHR33988">
    <property type="entry name" value="ENDORIBONUCLEASE MAZF-RELATED"/>
    <property type="match status" value="1"/>
</dbReference>
<dbReference type="SUPFAM" id="SSF50118">
    <property type="entry name" value="Cell growth inhibitor/plasmid maintenance toxic component"/>
    <property type="match status" value="1"/>
</dbReference>
<dbReference type="GeneID" id="92792797"/>
<dbReference type="RefSeq" id="WP_177254213.1">
    <property type="nucleotide sequence ID" value="NZ_CAJKGD010000007.1"/>
</dbReference>
<dbReference type="Proteomes" id="UP000753219">
    <property type="component" value="Unassembled WGS sequence"/>
</dbReference>
<evidence type="ECO:0000256" key="1">
    <source>
        <dbReference type="ARBA" id="ARBA00007521"/>
    </source>
</evidence>
<dbReference type="Gene3D" id="2.30.30.110">
    <property type="match status" value="1"/>
</dbReference>
<gene>
    <name evidence="4" type="ORF">KHZ85_03735</name>
</gene>
<dbReference type="GO" id="GO:0004521">
    <property type="term" value="F:RNA endonuclease activity"/>
    <property type="evidence" value="ECO:0007669"/>
    <property type="project" value="TreeGrafter"/>
</dbReference>
<dbReference type="PIRSF" id="PIRSF033490">
    <property type="entry name" value="MazF"/>
    <property type="match status" value="1"/>
</dbReference>
<dbReference type="InterPro" id="IPR011067">
    <property type="entry name" value="Plasmid_toxin/cell-grow_inhib"/>
</dbReference>
<dbReference type="GO" id="GO:0006402">
    <property type="term" value="P:mRNA catabolic process"/>
    <property type="evidence" value="ECO:0007669"/>
    <property type="project" value="TreeGrafter"/>
</dbReference>
<dbReference type="InterPro" id="IPR003477">
    <property type="entry name" value="PemK-like"/>
</dbReference>
<keyword evidence="2" id="KW-1277">Toxin-antitoxin system</keyword>
<dbReference type="AlphaFoldDB" id="A0A943A2R2"/>
<dbReference type="GO" id="GO:0003677">
    <property type="term" value="F:DNA binding"/>
    <property type="evidence" value="ECO:0007669"/>
    <property type="project" value="InterPro"/>
</dbReference>
<accession>A0A943A2R2</accession>
<dbReference type="PANTHER" id="PTHR33988:SF2">
    <property type="entry name" value="ENDORIBONUCLEASE MAZF"/>
    <property type="match status" value="1"/>
</dbReference>
<evidence type="ECO:0000256" key="3">
    <source>
        <dbReference type="PIRNR" id="PIRNR033490"/>
    </source>
</evidence>
<comment type="caution">
    <text evidence="4">The sequence shown here is derived from an EMBL/GenBank/DDBJ whole genome shotgun (WGS) entry which is preliminary data.</text>
</comment>
<keyword evidence="3" id="KW-0540">Nuclease</keyword>
<dbReference type="EMBL" id="JAGZMZ010000007">
    <property type="protein sequence ID" value="MBS4883855.1"/>
    <property type="molecule type" value="Genomic_DNA"/>
</dbReference>
<evidence type="ECO:0000256" key="2">
    <source>
        <dbReference type="ARBA" id="ARBA00022649"/>
    </source>
</evidence>
<proteinExistence type="inferred from homology"/>
<reference evidence="4" key="1">
    <citation type="submission" date="2021-02" db="EMBL/GenBank/DDBJ databases">
        <title>Infant gut strain persistence is associated with maternal origin, phylogeny, and functional potential including surface adhesion and iron acquisition.</title>
        <authorList>
            <person name="Lou Y.C."/>
        </authorList>
    </citation>
    <scope>NUCLEOTIDE SEQUENCE</scope>
    <source>
        <strain evidence="4">L3_108_103G1_dasL3_108_103G1_concoct_2</strain>
    </source>
</reference>
<dbReference type="GO" id="GO:0016075">
    <property type="term" value="P:rRNA catabolic process"/>
    <property type="evidence" value="ECO:0007669"/>
    <property type="project" value="TreeGrafter"/>
</dbReference>
<evidence type="ECO:0000313" key="5">
    <source>
        <dbReference type="Proteomes" id="UP000753219"/>
    </source>
</evidence>
<dbReference type="EC" id="3.1.-.-" evidence="3"/>
<name>A0A943A2R2_9FIRM</name>
<evidence type="ECO:0000313" key="4">
    <source>
        <dbReference type="EMBL" id="MBS4883855.1"/>
    </source>
</evidence>
<dbReference type="GO" id="GO:0016787">
    <property type="term" value="F:hydrolase activity"/>
    <property type="evidence" value="ECO:0007669"/>
    <property type="project" value="UniProtKB-KW"/>
</dbReference>
<keyword evidence="3" id="KW-0255">Endonuclease</keyword>
<dbReference type="Pfam" id="PF02452">
    <property type="entry name" value="PemK_toxin"/>
    <property type="match status" value="1"/>
</dbReference>